<evidence type="ECO:0000256" key="3">
    <source>
        <dbReference type="ARBA" id="ARBA00009081"/>
    </source>
</evidence>
<dbReference type="GO" id="GO:0032991">
    <property type="term" value="C:protein-containing complex"/>
    <property type="evidence" value="ECO:0007669"/>
    <property type="project" value="TreeGrafter"/>
</dbReference>
<evidence type="ECO:0000313" key="8">
    <source>
        <dbReference type="Ensembl" id="ENSSVLP00005011141.1"/>
    </source>
</evidence>
<proteinExistence type="inferred from homology"/>
<evidence type="ECO:0000256" key="5">
    <source>
        <dbReference type="ARBA" id="ARBA00023242"/>
    </source>
</evidence>
<dbReference type="GO" id="GO:0005634">
    <property type="term" value="C:nucleus"/>
    <property type="evidence" value="ECO:0007669"/>
    <property type="project" value="UniProtKB-SubCell"/>
</dbReference>
<keyword evidence="5" id="KW-0539">Nucleus</keyword>
<dbReference type="AlphaFoldDB" id="A0A8D2BAM0"/>
<name>A0A8D2BAM0_SCIVU</name>
<feature type="region of interest" description="Disordered" evidence="6">
    <location>
        <begin position="118"/>
        <end position="167"/>
    </location>
</feature>
<dbReference type="CDD" id="cd12795">
    <property type="entry name" value="FILIA_N_like"/>
    <property type="match status" value="1"/>
</dbReference>
<dbReference type="InterPro" id="IPR051778">
    <property type="entry name" value="KHDC1"/>
</dbReference>
<evidence type="ECO:0000313" key="9">
    <source>
        <dbReference type="Proteomes" id="UP000694564"/>
    </source>
</evidence>
<keyword evidence="4" id="KW-0963">Cytoplasm</keyword>
<dbReference type="PANTHER" id="PTHR19447:SF15">
    <property type="entry name" value="KH DOMAIN-CONTAINING PROTEIN 3"/>
    <property type="match status" value="1"/>
</dbReference>
<organism evidence="8 9">
    <name type="scientific">Sciurus vulgaris</name>
    <name type="common">Eurasian red squirrel</name>
    <dbReference type="NCBI Taxonomy" id="55149"/>
    <lineage>
        <taxon>Eukaryota</taxon>
        <taxon>Metazoa</taxon>
        <taxon>Chordata</taxon>
        <taxon>Craniata</taxon>
        <taxon>Vertebrata</taxon>
        <taxon>Euteleostomi</taxon>
        <taxon>Mammalia</taxon>
        <taxon>Eutheria</taxon>
        <taxon>Euarchontoglires</taxon>
        <taxon>Glires</taxon>
        <taxon>Rodentia</taxon>
        <taxon>Sciuromorpha</taxon>
        <taxon>Sciuridae</taxon>
        <taxon>Sciurinae</taxon>
        <taxon>Sciurini</taxon>
        <taxon>Sciurus</taxon>
    </lineage>
</organism>
<dbReference type="PANTHER" id="PTHR19447">
    <property type="entry name" value="OOCYTE-EXPRESSED PROTEIN HOMOLOG-RELATED"/>
    <property type="match status" value="1"/>
</dbReference>
<feature type="domain" description="KH-like RNA-binding" evidence="7">
    <location>
        <begin position="30"/>
        <end position="112"/>
    </location>
</feature>
<dbReference type="GO" id="GO:0003723">
    <property type="term" value="F:RNA binding"/>
    <property type="evidence" value="ECO:0007669"/>
    <property type="project" value="InterPro"/>
</dbReference>
<dbReference type="GeneTree" id="ENSGT00940000162601"/>
<evidence type="ECO:0000259" key="7">
    <source>
        <dbReference type="Pfam" id="PF16005"/>
    </source>
</evidence>
<dbReference type="GO" id="GO:0005737">
    <property type="term" value="C:cytoplasm"/>
    <property type="evidence" value="ECO:0007669"/>
    <property type="project" value="UniProtKB-SubCell"/>
</dbReference>
<comment type="similarity">
    <text evidence="3">Belongs to the KHDC1 family.</text>
</comment>
<accession>A0A8D2BAM0</accession>
<dbReference type="OrthoDB" id="9790568at2759"/>
<dbReference type="Pfam" id="PF16005">
    <property type="entry name" value="MOEP19"/>
    <property type="match status" value="1"/>
</dbReference>
<reference evidence="8" key="2">
    <citation type="submission" date="2025-09" db="UniProtKB">
        <authorList>
            <consortium name="Ensembl"/>
        </authorList>
    </citation>
    <scope>IDENTIFICATION</scope>
</reference>
<comment type="subcellular location">
    <subcellularLocation>
        <location evidence="2">Cytoplasm</location>
    </subcellularLocation>
    <subcellularLocation>
        <location evidence="1">Nucleus</location>
    </subcellularLocation>
</comment>
<dbReference type="InterPro" id="IPR036612">
    <property type="entry name" value="KH_dom_type_1_sf"/>
</dbReference>
<evidence type="ECO:0000256" key="4">
    <source>
        <dbReference type="ARBA" id="ARBA00022490"/>
    </source>
</evidence>
<evidence type="ECO:0000256" key="1">
    <source>
        <dbReference type="ARBA" id="ARBA00004123"/>
    </source>
</evidence>
<sequence>MATPKKFHTLVELQQKEGKLFEVFGNLTQPPNWFHSEYLKCPKAVNLEAWLVEAIFGLDGEHIPHVECVTHTLLHVNRWNPEGEAEILIFGRPYYQQDVSEMIMNLADHFRQLRMQSSEKAATQETGTQGSPAKVPETGTQQPPDLEVQETGTQPPTKAAEDPVTRL</sequence>
<dbReference type="Gene3D" id="3.30.1370.10">
    <property type="entry name" value="K Homology domain, type 1"/>
    <property type="match status" value="1"/>
</dbReference>
<dbReference type="InterPro" id="IPR031952">
    <property type="entry name" value="MOEP19_KH-like"/>
</dbReference>
<dbReference type="Ensembl" id="ENSSVLT00005012327.1">
    <property type="protein sequence ID" value="ENSSVLP00005011141.1"/>
    <property type="gene ID" value="ENSSVLG00005008843.1"/>
</dbReference>
<dbReference type="Proteomes" id="UP000694564">
    <property type="component" value="Chromosome 7"/>
</dbReference>
<feature type="compositionally biased region" description="Polar residues" evidence="6">
    <location>
        <begin position="118"/>
        <end position="131"/>
    </location>
</feature>
<reference evidence="8" key="1">
    <citation type="submission" date="2025-08" db="UniProtKB">
        <authorList>
            <consortium name="Ensembl"/>
        </authorList>
    </citation>
    <scope>IDENTIFICATION</scope>
</reference>
<keyword evidence="9" id="KW-1185">Reference proteome</keyword>
<protein>
    <recommendedName>
        <fullName evidence="7">KH-like RNA-binding domain-containing protein</fullName>
    </recommendedName>
</protein>
<evidence type="ECO:0000256" key="6">
    <source>
        <dbReference type="SAM" id="MobiDB-lite"/>
    </source>
</evidence>
<evidence type="ECO:0000256" key="2">
    <source>
        <dbReference type="ARBA" id="ARBA00004496"/>
    </source>
</evidence>